<dbReference type="AlphaFoldDB" id="D5WSJ0"/>
<dbReference type="eggNOG" id="COG1414">
    <property type="taxonomic scope" value="Bacteria"/>
</dbReference>
<dbReference type="GO" id="GO:0003700">
    <property type="term" value="F:DNA-binding transcription factor activity"/>
    <property type="evidence" value="ECO:0007669"/>
    <property type="project" value="TreeGrafter"/>
</dbReference>
<dbReference type="InterPro" id="IPR005471">
    <property type="entry name" value="Tscrpt_reg_IclR_N"/>
</dbReference>
<dbReference type="STRING" id="562970.Btus_2342"/>
<keyword evidence="7" id="KW-1185">Reference proteome</keyword>
<dbReference type="InterPro" id="IPR029016">
    <property type="entry name" value="GAF-like_dom_sf"/>
</dbReference>
<sequence length="278" mass="31262">MKGFSESGNHVVPALIKTIRIMEHFTGSEKYGWTVGELSDALHIPKSSVYRILNTLETVGILEKEEGGNRYYLGPTLARWAENYVPHSRYRELIRPYLEQLNRATKEAVQLAAMEGNRAVIIDKMDSAYLVRAVAWIGRRSPLHCSSLGKALLSMAPQPFIDEYLSARLEKITPLSVTDPKAIADMIQEVREKGYAMDKGELEEGLWCIGVPVWLDETVSLAISVSGPAQRMAKKRDYVIQLLREVQKEITKAFREQRGAASEKADKSWRLIRGQTGG</sequence>
<feature type="domain" description="HTH iclR-type" evidence="4">
    <location>
        <begin position="12"/>
        <end position="75"/>
    </location>
</feature>
<evidence type="ECO:0000256" key="1">
    <source>
        <dbReference type="ARBA" id="ARBA00023015"/>
    </source>
</evidence>
<dbReference type="InterPro" id="IPR036388">
    <property type="entry name" value="WH-like_DNA-bd_sf"/>
</dbReference>
<dbReference type="EMBL" id="CP002017">
    <property type="protein sequence ID" value="ADG07009.1"/>
    <property type="molecule type" value="Genomic_DNA"/>
</dbReference>
<dbReference type="PROSITE" id="PS51078">
    <property type="entry name" value="ICLR_ED"/>
    <property type="match status" value="1"/>
</dbReference>
<dbReference type="Pfam" id="PF09339">
    <property type="entry name" value="HTH_IclR"/>
    <property type="match status" value="1"/>
</dbReference>
<proteinExistence type="predicted"/>
<evidence type="ECO:0000256" key="3">
    <source>
        <dbReference type="ARBA" id="ARBA00023163"/>
    </source>
</evidence>
<dbReference type="OrthoDB" id="9791752at2"/>
<feature type="domain" description="IclR-ED" evidence="5">
    <location>
        <begin position="76"/>
        <end position="260"/>
    </location>
</feature>
<dbReference type="PANTHER" id="PTHR30136:SF24">
    <property type="entry name" value="HTH-TYPE TRANSCRIPTIONAL REPRESSOR ALLR"/>
    <property type="match status" value="1"/>
</dbReference>
<accession>D5WSJ0</accession>
<dbReference type="InterPro" id="IPR036390">
    <property type="entry name" value="WH_DNA-bd_sf"/>
</dbReference>
<reference evidence="6 7" key="1">
    <citation type="journal article" date="2011" name="Stand. Genomic Sci.">
        <title>Complete genome sequence of the thermophilic, hydrogen-oxidizing Bacillus tusciae type strain (T2) and reclassification in the new genus, Kyrpidia gen. nov. as Kyrpidia tusciae comb. nov. and emendation of the family Alicyclobacillaceae da Costa and Rainey, 2010.</title>
        <authorList>
            <person name="Klenk H.P."/>
            <person name="Lapidus A."/>
            <person name="Chertkov O."/>
            <person name="Copeland A."/>
            <person name="Del Rio T.G."/>
            <person name="Nolan M."/>
            <person name="Lucas S."/>
            <person name="Chen F."/>
            <person name="Tice H."/>
            <person name="Cheng J.F."/>
            <person name="Han C."/>
            <person name="Bruce D."/>
            <person name="Goodwin L."/>
            <person name="Pitluck S."/>
            <person name="Pati A."/>
            <person name="Ivanova N."/>
            <person name="Mavromatis K."/>
            <person name="Daum C."/>
            <person name="Chen A."/>
            <person name="Palaniappan K."/>
            <person name="Chang Y.J."/>
            <person name="Land M."/>
            <person name="Hauser L."/>
            <person name="Jeffries C.D."/>
            <person name="Detter J.C."/>
            <person name="Rohde M."/>
            <person name="Abt B."/>
            <person name="Pukall R."/>
            <person name="Goker M."/>
            <person name="Bristow J."/>
            <person name="Markowitz V."/>
            <person name="Hugenholtz P."/>
            <person name="Eisen J.A."/>
        </authorList>
    </citation>
    <scope>NUCLEOTIDE SEQUENCE [LARGE SCALE GENOMIC DNA]</scope>
    <source>
        <strain evidence="6 7">DSM 2912</strain>
    </source>
</reference>
<dbReference type="GO" id="GO:0003677">
    <property type="term" value="F:DNA binding"/>
    <property type="evidence" value="ECO:0007669"/>
    <property type="project" value="UniProtKB-KW"/>
</dbReference>
<dbReference type="Gene3D" id="3.30.450.40">
    <property type="match status" value="1"/>
</dbReference>
<protein>
    <submittedName>
        <fullName evidence="6">Transcriptional regulator, IclR family</fullName>
    </submittedName>
</protein>
<evidence type="ECO:0000313" key="6">
    <source>
        <dbReference type="EMBL" id="ADG07009.1"/>
    </source>
</evidence>
<keyword evidence="3" id="KW-0804">Transcription</keyword>
<dbReference type="InterPro" id="IPR050707">
    <property type="entry name" value="HTH_MetabolicPath_Reg"/>
</dbReference>
<name>D5WSJ0_KYRT2</name>
<dbReference type="Proteomes" id="UP000002368">
    <property type="component" value="Chromosome"/>
</dbReference>
<organism evidence="6 7">
    <name type="scientific">Kyrpidia tusciae (strain DSM 2912 / NBRC 15312 / T2)</name>
    <name type="common">Bacillus tusciae</name>
    <dbReference type="NCBI Taxonomy" id="562970"/>
    <lineage>
        <taxon>Bacteria</taxon>
        <taxon>Bacillati</taxon>
        <taxon>Bacillota</taxon>
        <taxon>Bacilli</taxon>
        <taxon>Bacillales</taxon>
        <taxon>Alicyclobacillaceae</taxon>
        <taxon>Kyrpidia</taxon>
    </lineage>
</organism>
<dbReference type="Gene3D" id="1.10.10.10">
    <property type="entry name" value="Winged helix-like DNA-binding domain superfamily/Winged helix DNA-binding domain"/>
    <property type="match status" value="1"/>
</dbReference>
<dbReference type="SMART" id="SM00346">
    <property type="entry name" value="HTH_ICLR"/>
    <property type="match status" value="1"/>
</dbReference>
<dbReference type="KEGG" id="bts:Btus_2342"/>
<dbReference type="Pfam" id="PF01614">
    <property type="entry name" value="IclR_C"/>
    <property type="match status" value="1"/>
</dbReference>
<dbReference type="HOGENOM" id="CLU_062618_7_1_9"/>
<gene>
    <name evidence="6" type="ordered locus">Btus_2342</name>
</gene>
<dbReference type="InterPro" id="IPR014757">
    <property type="entry name" value="Tscrpt_reg_IclR_C"/>
</dbReference>
<keyword evidence="1" id="KW-0805">Transcription regulation</keyword>
<dbReference type="SUPFAM" id="SSF46785">
    <property type="entry name" value="Winged helix' DNA-binding domain"/>
    <property type="match status" value="1"/>
</dbReference>
<evidence type="ECO:0000256" key="2">
    <source>
        <dbReference type="ARBA" id="ARBA00023125"/>
    </source>
</evidence>
<dbReference type="PROSITE" id="PS51077">
    <property type="entry name" value="HTH_ICLR"/>
    <property type="match status" value="1"/>
</dbReference>
<dbReference type="RefSeq" id="WP_013076292.1">
    <property type="nucleotide sequence ID" value="NC_014098.1"/>
</dbReference>
<evidence type="ECO:0000259" key="4">
    <source>
        <dbReference type="PROSITE" id="PS51077"/>
    </source>
</evidence>
<dbReference type="PANTHER" id="PTHR30136">
    <property type="entry name" value="HELIX-TURN-HELIX TRANSCRIPTIONAL REGULATOR, ICLR FAMILY"/>
    <property type="match status" value="1"/>
</dbReference>
<evidence type="ECO:0000259" key="5">
    <source>
        <dbReference type="PROSITE" id="PS51078"/>
    </source>
</evidence>
<evidence type="ECO:0000313" key="7">
    <source>
        <dbReference type="Proteomes" id="UP000002368"/>
    </source>
</evidence>
<dbReference type="SUPFAM" id="SSF55781">
    <property type="entry name" value="GAF domain-like"/>
    <property type="match status" value="1"/>
</dbReference>
<dbReference type="GO" id="GO:0045892">
    <property type="term" value="P:negative regulation of DNA-templated transcription"/>
    <property type="evidence" value="ECO:0007669"/>
    <property type="project" value="TreeGrafter"/>
</dbReference>
<keyword evidence="2" id="KW-0238">DNA-binding</keyword>